<evidence type="ECO:0000259" key="15">
    <source>
        <dbReference type="PROSITE" id="PS51384"/>
    </source>
</evidence>
<keyword evidence="11 14" id="KW-0472">Membrane</keyword>
<dbReference type="CDD" id="cd06186">
    <property type="entry name" value="NOX_Duox_like_FAD_NADP"/>
    <property type="match status" value="1"/>
</dbReference>
<dbReference type="InterPro" id="IPR013112">
    <property type="entry name" value="FAD-bd_8"/>
</dbReference>
<organism evidence="16 17">
    <name type="scientific">Marasmiellus scandens</name>
    <dbReference type="NCBI Taxonomy" id="2682957"/>
    <lineage>
        <taxon>Eukaryota</taxon>
        <taxon>Fungi</taxon>
        <taxon>Dikarya</taxon>
        <taxon>Basidiomycota</taxon>
        <taxon>Agaricomycotina</taxon>
        <taxon>Agaricomycetes</taxon>
        <taxon>Agaricomycetidae</taxon>
        <taxon>Agaricales</taxon>
        <taxon>Marasmiineae</taxon>
        <taxon>Omphalotaceae</taxon>
        <taxon>Marasmiellus</taxon>
    </lineage>
</organism>
<evidence type="ECO:0000313" key="17">
    <source>
        <dbReference type="Proteomes" id="UP001498398"/>
    </source>
</evidence>
<reference evidence="16 17" key="1">
    <citation type="submission" date="2024-01" db="EMBL/GenBank/DDBJ databases">
        <title>A draft genome for the cacao thread blight pathogen Marasmiellus scandens.</title>
        <authorList>
            <person name="Baruah I.K."/>
            <person name="Leung J."/>
            <person name="Bukari Y."/>
            <person name="Amoako-Attah I."/>
            <person name="Meinhardt L.W."/>
            <person name="Bailey B.A."/>
            <person name="Cohen S.P."/>
        </authorList>
    </citation>
    <scope>NUCLEOTIDE SEQUENCE [LARGE SCALE GENOMIC DNA]</scope>
    <source>
        <strain evidence="16 17">GH-19</strain>
    </source>
</reference>
<keyword evidence="10" id="KW-0406">Ion transport</keyword>
<dbReference type="SFLD" id="SFLDS00052">
    <property type="entry name" value="Ferric_Reductase_Domain"/>
    <property type="match status" value="1"/>
</dbReference>
<dbReference type="InterPro" id="IPR013121">
    <property type="entry name" value="Fe_red_NAD-bd_6"/>
</dbReference>
<feature type="transmembrane region" description="Helical" evidence="14">
    <location>
        <begin position="196"/>
        <end position="215"/>
    </location>
</feature>
<feature type="transmembrane region" description="Helical" evidence="14">
    <location>
        <begin position="114"/>
        <end position="135"/>
    </location>
</feature>
<sequence>MGRTWLDTPVLWHSSRESSSGHIDGLTDAEVALIRSKWHNWYSADWDYGETTVAFFCAGIAWLLILNVIFRLRSRSSTTGSSSAPGWLDRLTAICRYTVASQYRVKLFGWYSPSLAAVIGVAGMFTFTMILMLAARPYYWPKSAMGHSMPIATRSGWISIGIMPFMIAFSTKVNWVGMLTGTSHEKLQVFHRWSATIMYITSLVHTFPFIIVSIRNGEMEENWNTGTFYWTGVAALVPQTWLIFMSWGFIRNKYYETFKKLHFAAALVFIFFLFIHCDWTLTSWDYFWPTFAIYLLAFFARIFRTIYNSLFGLAGSLETLPDDMLKLVVETPPRVKWSPGQHVFVRFTSLGIHNFSSHPFTVASIPNEVGQLELIFAVRGGITKKLAGLVRDKPSKAVRLLVDGPYGGIPGKSLAEYDHVYLLAGGSGVTFTLSILMDLLRRAKVSELKCKHIEFVLAVKSNDSILWLEDQLVAASEAGITVKVHVTQIGAPGLSKLKQNDNSENESSSGSIDVKGSLDVAPGRPNLPAIIHKACQTNSGTMAIAVCGPDSFLYDVRNAVADCQLAIADGYGQCKDLFLHTENYSW</sequence>
<evidence type="ECO:0000256" key="1">
    <source>
        <dbReference type="ARBA" id="ARBA00004651"/>
    </source>
</evidence>
<keyword evidence="9" id="KW-0560">Oxidoreductase</keyword>
<keyword evidence="6 14" id="KW-0812">Transmembrane</keyword>
<dbReference type="PANTHER" id="PTHR32361:SF23">
    <property type="entry name" value="FERRIC-CHELATE REDUCTASE"/>
    <property type="match status" value="1"/>
</dbReference>
<feature type="transmembrane region" description="Helical" evidence="14">
    <location>
        <begin position="261"/>
        <end position="281"/>
    </location>
</feature>
<feature type="region of interest" description="Disordered" evidence="13">
    <location>
        <begin position="495"/>
        <end position="516"/>
    </location>
</feature>
<dbReference type="Pfam" id="PF08022">
    <property type="entry name" value="FAD_binding_8"/>
    <property type="match status" value="1"/>
</dbReference>
<dbReference type="SFLD" id="SFLDG01168">
    <property type="entry name" value="Ferric_reductase_subgroup_(FRE"/>
    <property type="match status" value="1"/>
</dbReference>
<dbReference type="Pfam" id="PF08030">
    <property type="entry name" value="NAD_binding_6"/>
    <property type="match status" value="1"/>
</dbReference>
<name>A0ABR1J6M6_9AGAR</name>
<evidence type="ECO:0000256" key="14">
    <source>
        <dbReference type="SAM" id="Phobius"/>
    </source>
</evidence>
<keyword evidence="17" id="KW-1185">Reference proteome</keyword>
<feature type="transmembrane region" description="Helical" evidence="14">
    <location>
        <begin position="155"/>
        <end position="175"/>
    </location>
</feature>
<keyword evidence="8 14" id="KW-1133">Transmembrane helix</keyword>
<feature type="transmembrane region" description="Helical" evidence="14">
    <location>
        <begin position="51"/>
        <end position="70"/>
    </location>
</feature>
<comment type="caution">
    <text evidence="16">The sequence shown here is derived from an EMBL/GenBank/DDBJ whole genome shotgun (WGS) entry which is preliminary data.</text>
</comment>
<evidence type="ECO:0000256" key="13">
    <source>
        <dbReference type="SAM" id="MobiDB-lite"/>
    </source>
</evidence>
<evidence type="ECO:0000256" key="2">
    <source>
        <dbReference type="ARBA" id="ARBA00006278"/>
    </source>
</evidence>
<evidence type="ECO:0000256" key="7">
    <source>
        <dbReference type="ARBA" id="ARBA00022982"/>
    </source>
</evidence>
<feature type="domain" description="FAD-binding FR-type" evidence="15">
    <location>
        <begin position="295"/>
        <end position="412"/>
    </location>
</feature>
<dbReference type="InterPro" id="IPR039261">
    <property type="entry name" value="FNR_nucleotide-bd"/>
</dbReference>
<feature type="transmembrane region" description="Helical" evidence="14">
    <location>
        <begin position="287"/>
        <end position="303"/>
    </location>
</feature>
<evidence type="ECO:0000313" key="16">
    <source>
        <dbReference type="EMBL" id="KAK7449776.1"/>
    </source>
</evidence>
<evidence type="ECO:0000256" key="11">
    <source>
        <dbReference type="ARBA" id="ARBA00023136"/>
    </source>
</evidence>
<dbReference type="SUPFAM" id="SSF63380">
    <property type="entry name" value="Riboflavin synthase domain-like"/>
    <property type="match status" value="1"/>
</dbReference>
<dbReference type="Gene3D" id="3.40.50.80">
    <property type="entry name" value="Nucleotide-binding domain of ferredoxin-NADP reductase (FNR) module"/>
    <property type="match status" value="1"/>
</dbReference>
<keyword evidence="7" id="KW-0249">Electron transport</keyword>
<evidence type="ECO:0000256" key="4">
    <source>
        <dbReference type="ARBA" id="ARBA00022448"/>
    </source>
</evidence>
<dbReference type="EC" id="1.16.1.9" evidence="3"/>
<evidence type="ECO:0000256" key="12">
    <source>
        <dbReference type="ARBA" id="ARBA00048483"/>
    </source>
</evidence>
<feature type="transmembrane region" description="Helical" evidence="14">
    <location>
        <begin position="227"/>
        <end position="249"/>
    </location>
</feature>
<dbReference type="InterPro" id="IPR017927">
    <property type="entry name" value="FAD-bd_FR_type"/>
</dbReference>
<evidence type="ECO:0000256" key="5">
    <source>
        <dbReference type="ARBA" id="ARBA00022475"/>
    </source>
</evidence>
<dbReference type="InterPro" id="IPR051410">
    <property type="entry name" value="Ferric/Cupric_Reductase"/>
</dbReference>
<evidence type="ECO:0000256" key="6">
    <source>
        <dbReference type="ARBA" id="ARBA00022692"/>
    </source>
</evidence>
<dbReference type="Proteomes" id="UP001498398">
    <property type="component" value="Unassembled WGS sequence"/>
</dbReference>
<keyword evidence="4" id="KW-0813">Transport</keyword>
<dbReference type="InterPro" id="IPR013130">
    <property type="entry name" value="Fe3_Rdtase_TM_dom"/>
</dbReference>
<proteinExistence type="inferred from homology"/>
<evidence type="ECO:0000256" key="8">
    <source>
        <dbReference type="ARBA" id="ARBA00022989"/>
    </source>
</evidence>
<evidence type="ECO:0000256" key="9">
    <source>
        <dbReference type="ARBA" id="ARBA00023002"/>
    </source>
</evidence>
<evidence type="ECO:0000256" key="3">
    <source>
        <dbReference type="ARBA" id="ARBA00012668"/>
    </source>
</evidence>
<gene>
    <name evidence="16" type="ORF">VKT23_013251</name>
</gene>
<evidence type="ECO:0000256" key="10">
    <source>
        <dbReference type="ARBA" id="ARBA00023065"/>
    </source>
</evidence>
<protein>
    <recommendedName>
        <fullName evidence="3">ferric-chelate reductase (NADPH)</fullName>
        <ecNumber evidence="3">1.16.1.9</ecNumber>
    </recommendedName>
</protein>
<dbReference type="SUPFAM" id="SSF52343">
    <property type="entry name" value="Ferredoxin reductase-like, C-terminal NADP-linked domain"/>
    <property type="match status" value="1"/>
</dbReference>
<dbReference type="EMBL" id="JBANRG010000035">
    <property type="protein sequence ID" value="KAK7449776.1"/>
    <property type="molecule type" value="Genomic_DNA"/>
</dbReference>
<dbReference type="Gene3D" id="2.40.30.10">
    <property type="entry name" value="Translation factors"/>
    <property type="match status" value="1"/>
</dbReference>
<comment type="catalytic activity">
    <reaction evidence="12">
        <text>2 a Fe(II)-siderophore + NADP(+) + H(+) = 2 a Fe(III)-siderophore + NADPH</text>
        <dbReference type="Rhea" id="RHEA:28795"/>
        <dbReference type="Rhea" id="RHEA-COMP:11342"/>
        <dbReference type="Rhea" id="RHEA-COMP:11344"/>
        <dbReference type="ChEBI" id="CHEBI:15378"/>
        <dbReference type="ChEBI" id="CHEBI:29033"/>
        <dbReference type="ChEBI" id="CHEBI:29034"/>
        <dbReference type="ChEBI" id="CHEBI:57783"/>
        <dbReference type="ChEBI" id="CHEBI:58349"/>
        <dbReference type="EC" id="1.16.1.9"/>
    </reaction>
</comment>
<dbReference type="PANTHER" id="PTHR32361">
    <property type="entry name" value="FERRIC/CUPRIC REDUCTASE TRANSMEMBRANE COMPONENT"/>
    <property type="match status" value="1"/>
</dbReference>
<accession>A0ABR1J6M6</accession>
<dbReference type="PROSITE" id="PS51384">
    <property type="entry name" value="FAD_FR"/>
    <property type="match status" value="1"/>
</dbReference>
<comment type="subcellular location">
    <subcellularLocation>
        <location evidence="1">Cell membrane</location>
        <topology evidence="1">Multi-pass membrane protein</topology>
    </subcellularLocation>
</comment>
<dbReference type="InterPro" id="IPR017938">
    <property type="entry name" value="Riboflavin_synthase-like_b-brl"/>
</dbReference>
<keyword evidence="5" id="KW-1003">Cell membrane</keyword>
<dbReference type="Pfam" id="PF01794">
    <property type="entry name" value="Ferric_reduct"/>
    <property type="match status" value="1"/>
</dbReference>
<comment type="similarity">
    <text evidence="2">Belongs to the ferric reductase (FRE) family.</text>
</comment>